<evidence type="ECO:0000256" key="8">
    <source>
        <dbReference type="ARBA" id="ARBA00022452"/>
    </source>
</evidence>
<keyword evidence="17 18" id="KW-0998">Cell outer membrane</keyword>
<keyword evidence="8" id="KW-1134">Transmembrane beta strand</keyword>
<comment type="subunit">
    <text evidence="4 18">Homodimer; dimerization is reversible, and the dimeric form is the active one.</text>
</comment>
<dbReference type="EMBL" id="PJAI02000019">
    <property type="protein sequence ID" value="TYK64694.1"/>
    <property type="molecule type" value="Genomic_DNA"/>
</dbReference>
<organism evidence="19 20">
    <name type="scientific">Colwellia echini</name>
    <dbReference type="NCBI Taxonomy" id="1982103"/>
    <lineage>
        <taxon>Bacteria</taxon>
        <taxon>Pseudomonadati</taxon>
        <taxon>Pseudomonadota</taxon>
        <taxon>Gammaproteobacteria</taxon>
        <taxon>Alteromonadales</taxon>
        <taxon>Colwelliaceae</taxon>
        <taxon>Colwellia</taxon>
    </lineage>
</organism>
<comment type="catalytic activity">
    <reaction evidence="1 18">
        <text>a 1,2-diacyl-sn-glycero-3-phosphocholine + H2O = a 2-acyl-sn-glycero-3-phosphocholine + a fatty acid + H(+)</text>
        <dbReference type="Rhea" id="RHEA:18689"/>
        <dbReference type="ChEBI" id="CHEBI:15377"/>
        <dbReference type="ChEBI" id="CHEBI:15378"/>
        <dbReference type="ChEBI" id="CHEBI:28868"/>
        <dbReference type="ChEBI" id="CHEBI:57643"/>
        <dbReference type="ChEBI" id="CHEBI:57875"/>
        <dbReference type="EC" id="3.1.1.32"/>
    </reaction>
</comment>
<comment type="cofactor">
    <cofactor evidence="18">
        <name>Ca(2+)</name>
        <dbReference type="ChEBI" id="CHEBI:29108"/>
    </cofactor>
    <text evidence="18">Binds 1 Ca(2+) ion per monomer. In the dimeric form the Ca(2+) is bound by different amino acids with binding of each Ca(2+) shared with ligands coming from each monomer. The Ca(2+) ion may have a role in catalysis.</text>
</comment>
<name>A0ABY3MU29_9GAMM</name>
<evidence type="ECO:0000256" key="10">
    <source>
        <dbReference type="ARBA" id="ARBA00022723"/>
    </source>
</evidence>
<dbReference type="Pfam" id="PF02253">
    <property type="entry name" value="PLA1"/>
    <property type="match status" value="1"/>
</dbReference>
<feature type="signal peptide" evidence="18">
    <location>
        <begin position="1"/>
        <end position="25"/>
    </location>
</feature>
<dbReference type="InterPro" id="IPR003187">
    <property type="entry name" value="PLipase_A1"/>
</dbReference>
<evidence type="ECO:0000256" key="1">
    <source>
        <dbReference type="ARBA" id="ARBA00000111"/>
    </source>
</evidence>
<keyword evidence="12 18" id="KW-0378">Hydrolase</keyword>
<keyword evidence="10 18" id="KW-0479">Metal-binding</keyword>
<evidence type="ECO:0000313" key="20">
    <source>
        <dbReference type="Proteomes" id="UP000815846"/>
    </source>
</evidence>
<comment type="similarity">
    <text evidence="3 18">Belongs to the phospholipase A1 family.</text>
</comment>
<keyword evidence="13 18" id="KW-0106">Calcium</keyword>
<proteinExistence type="inferred from homology"/>
<evidence type="ECO:0000256" key="11">
    <source>
        <dbReference type="ARBA" id="ARBA00022729"/>
    </source>
</evidence>
<comment type="caution">
    <text evidence="19">The sequence shown here is derived from an EMBL/GenBank/DDBJ whole genome shotgun (WGS) entry which is preliminary data.</text>
</comment>
<dbReference type="RefSeq" id="WP_101343042.1">
    <property type="nucleotide sequence ID" value="NZ_PJAI02000019.1"/>
</dbReference>
<evidence type="ECO:0000256" key="16">
    <source>
        <dbReference type="ARBA" id="ARBA00023136"/>
    </source>
</evidence>
<keyword evidence="14 18" id="KW-0442">Lipid degradation</keyword>
<dbReference type="InterPro" id="IPR036541">
    <property type="entry name" value="PLipase_A1_sf"/>
</dbReference>
<protein>
    <recommendedName>
        <fullName evidence="7 18">Phospholipase A1</fullName>
        <ecNumber evidence="5 18">3.1.1.32</ecNumber>
        <ecNumber evidence="6 18">3.1.1.4</ecNumber>
    </recommendedName>
    <alternativeName>
        <fullName evidence="18">Phosphatidylcholine 1-acylhydrolase</fullName>
    </alternativeName>
</protein>
<comment type="catalytic activity">
    <reaction evidence="2 18">
        <text>a 1,2-diacyl-sn-glycero-3-phosphocholine + H2O = a 1-acyl-sn-glycero-3-phosphocholine + a fatty acid + H(+)</text>
        <dbReference type="Rhea" id="RHEA:15801"/>
        <dbReference type="ChEBI" id="CHEBI:15377"/>
        <dbReference type="ChEBI" id="CHEBI:15378"/>
        <dbReference type="ChEBI" id="CHEBI:28868"/>
        <dbReference type="ChEBI" id="CHEBI:57643"/>
        <dbReference type="ChEBI" id="CHEBI:58168"/>
        <dbReference type="EC" id="3.1.1.4"/>
    </reaction>
</comment>
<evidence type="ECO:0000313" key="19">
    <source>
        <dbReference type="EMBL" id="TYK64694.1"/>
    </source>
</evidence>
<dbReference type="PRINTS" id="PR01486">
    <property type="entry name" value="PHPHLIPASEA1"/>
</dbReference>
<evidence type="ECO:0000256" key="4">
    <source>
        <dbReference type="ARBA" id="ARBA00011702"/>
    </source>
</evidence>
<evidence type="ECO:0000256" key="2">
    <source>
        <dbReference type="ARBA" id="ARBA00001604"/>
    </source>
</evidence>
<evidence type="ECO:0000256" key="14">
    <source>
        <dbReference type="ARBA" id="ARBA00022963"/>
    </source>
</evidence>
<keyword evidence="16" id="KW-0472">Membrane</keyword>
<keyword evidence="20" id="KW-1185">Reference proteome</keyword>
<keyword evidence="15 18" id="KW-0443">Lipid metabolism</keyword>
<evidence type="ECO:0000256" key="13">
    <source>
        <dbReference type="ARBA" id="ARBA00022837"/>
    </source>
</evidence>
<sequence>MNNNVFSSSFLTFLLYFVVNIPVNAADSKTSVETEYPSADKFDKCIIKTIKSADKKTSLAEIESLCEQKIAREILHENNEQPIELGALSNRIIKEKHSEDNPYVLTPYKMNYILPFTVVNTVNRNAYKDFSTWEDDLKNVEAQFQISVKIPLLTGDLFREGDQIFFGFTLQSWWQIYAKEISKPFRETNYQPEFFYLTPINLHPFGGNSALVLGLEHQSNGQSQLLSRSWNRAYATYLYEKRDFALAFRAWWRIPESEKSPPVNGVIDGDGDDNPDIIDYMGYFELGMVYKQSINFEYYSKIRNNFSTHNGFIEIGATFPLWGKLKGYTQLSSGYGGSLIDYNINQTRFGIGIALTTLL</sequence>
<comment type="function">
    <text evidence="18">Hydrolysis of phosphatidylcholine with phospholipase A2 (EC 3.1.1.4) and phospholipase A1 (EC 3.1.1.32) activities.</text>
</comment>
<evidence type="ECO:0000256" key="5">
    <source>
        <dbReference type="ARBA" id="ARBA00013179"/>
    </source>
</evidence>
<keyword evidence="9" id="KW-0812">Transmembrane</keyword>
<evidence type="ECO:0000256" key="3">
    <source>
        <dbReference type="ARBA" id="ARBA00010525"/>
    </source>
</evidence>
<dbReference type="EC" id="3.1.1.4" evidence="6 18"/>
<evidence type="ECO:0000256" key="17">
    <source>
        <dbReference type="ARBA" id="ARBA00023237"/>
    </source>
</evidence>
<evidence type="ECO:0000256" key="6">
    <source>
        <dbReference type="ARBA" id="ARBA00013278"/>
    </source>
</evidence>
<evidence type="ECO:0000256" key="15">
    <source>
        <dbReference type="ARBA" id="ARBA00023098"/>
    </source>
</evidence>
<dbReference type="PANTHER" id="PTHR40457:SF1">
    <property type="entry name" value="PHOSPHOLIPASE A1"/>
    <property type="match status" value="1"/>
</dbReference>
<dbReference type="Gene3D" id="2.40.230.10">
    <property type="entry name" value="Phospholipase A1"/>
    <property type="match status" value="1"/>
</dbReference>
<feature type="chain" id="PRO_5044973746" description="Phospholipase A1" evidence="18">
    <location>
        <begin position="26"/>
        <end position="359"/>
    </location>
</feature>
<evidence type="ECO:0000256" key="7">
    <source>
        <dbReference type="ARBA" id="ARBA00021726"/>
    </source>
</evidence>
<dbReference type="PANTHER" id="PTHR40457">
    <property type="entry name" value="PHOSPHOLIPASE A1"/>
    <property type="match status" value="1"/>
</dbReference>
<dbReference type="EC" id="3.1.1.32" evidence="5 18"/>
<evidence type="ECO:0000256" key="12">
    <source>
        <dbReference type="ARBA" id="ARBA00022801"/>
    </source>
</evidence>
<keyword evidence="11 18" id="KW-0732">Signal</keyword>
<dbReference type="CDD" id="cd00541">
    <property type="entry name" value="OMPLA"/>
    <property type="match status" value="1"/>
</dbReference>
<evidence type="ECO:0000256" key="9">
    <source>
        <dbReference type="ARBA" id="ARBA00022692"/>
    </source>
</evidence>
<evidence type="ECO:0000256" key="18">
    <source>
        <dbReference type="RuleBase" id="RU366027"/>
    </source>
</evidence>
<dbReference type="Proteomes" id="UP000815846">
    <property type="component" value="Unassembled WGS sequence"/>
</dbReference>
<gene>
    <name evidence="19" type="ORF">CWS31_014045</name>
</gene>
<comment type="subcellular location">
    <subcellularLocation>
        <location evidence="18">Cell outer membrane</location>
        <topology evidence="18">Multi-pass membrane protein</topology>
    </subcellularLocation>
    <text evidence="18">One of the very few enzymes located there.</text>
</comment>
<accession>A0ABY3MU29</accession>
<reference evidence="19 20" key="1">
    <citation type="submission" date="2019-08" db="EMBL/GenBank/DDBJ databases">
        <title>Microbe sample from Colwellia echini.</title>
        <authorList>
            <person name="Christiansen L."/>
            <person name="Pathiraja D."/>
            <person name="Schultz-Johansen M."/>
            <person name="Choi I.-G."/>
            <person name="Stougaard P."/>
        </authorList>
    </citation>
    <scope>NUCLEOTIDE SEQUENCE [LARGE SCALE GENOMIC DNA]</scope>
    <source>
        <strain evidence="19 20">A3</strain>
    </source>
</reference>
<dbReference type="SUPFAM" id="SSF56931">
    <property type="entry name" value="Outer membrane phospholipase A (OMPLA)"/>
    <property type="match status" value="1"/>
</dbReference>